<reference evidence="1 2" key="1">
    <citation type="submission" date="2016-10" db="EMBL/GenBank/DDBJ databases">
        <authorList>
            <person name="de Groot N.N."/>
        </authorList>
    </citation>
    <scope>NUCLEOTIDE SEQUENCE [LARGE SCALE GENOMIC DNA]</scope>
    <source>
        <strain evidence="1 2">DSM 18684</strain>
    </source>
</reference>
<accession>A0A1I2VFE5</accession>
<dbReference type="Proteomes" id="UP000199666">
    <property type="component" value="Unassembled WGS sequence"/>
</dbReference>
<dbReference type="AlphaFoldDB" id="A0A1I2VFE5"/>
<evidence type="ECO:0000313" key="2">
    <source>
        <dbReference type="Proteomes" id="UP000199666"/>
    </source>
</evidence>
<dbReference type="EMBL" id="FOPP01000003">
    <property type="protein sequence ID" value="SFG88038.1"/>
    <property type="molecule type" value="Genomic_DNA"/>
</dbReference>
<proteinExistence type="predicted"/>
<gene>
    <name evidence="1" type="ORF">SAMN04489864_10313</name>
</gene>
<sequence>MPHVCRINRKPMLPQYRNEKFTLTPVKAQRILAEHDTHISLEDAEIMLELLRKLSKLSVSETLKHVIALQKEAPEGEIVKP</sequence>
<name>A0A1I2VFE5_9SPHI</name>
<evidence type="ECO:0000313" key="1">
    <source>
        <dbReference type="EMBL" id="SFG88038.1"/>
    </source>
</evidence>
<keyword evidence="2" id="KW-1185">Reference proteome</keyword>
<protein>
    <submittedName>
        <fullName evidence="1">Uncharacterized protein</fullName>
    </submittedName>
</protein>
<organism evidence="1 2">
    <name type="scientific">Pedobacter insulae</name>
    <dbReference type="NCBI Taxonomy" id="414048"/>
    <lineage>
        <taxon>Bacteria</taxon>
        <taxon>Pseudomonadati</taxon>
        <taxon>Bacteroidota</taxon>
        <taxon>Sphingobacteriia</taxon>
        <taxon>Sphingobacteriales</taxon>
        <taxon>Sphingobacteriaceae</taxon>
        <taxon>Pedobacter</taxon>
    </lineage>
</organism>